<keyword evidence="1" id="KW-0472">Membrane</keyword>
<organism evidence="2 3">
    <name type="scientific">Methyloceanibacter superfactus</name>
    <dbReference type="NCBI Taxonomy" id="1774969"/>
    <lineage>
        <taxon>Bacteria</taxon>
        <taxon>Pseudomonadati</taxon>
        <taxon>Pseudomonadota</taxon>
        <taxon>Alphaproteobacteria</taxon>
        <taxon>Hyphomicrobiales</taxon>
        <taxon>Hyphomicrobiaceae</taxon>
        <taxon>Methyloceanibacter</taxon>
    </lineage>
</organism>
<proteinExistence type="predicted"/>
<protein>
    <submittedName>
        <fullName evidence="2">Uncharacterized protein</fullName>
    </submittedName>
</protein>
<keyword evidence="3" id="KW-1185">Reference proteome</keyword>
<evidence type="ECO:0000313" key="2">
    <source>
        <dbReference type="EMBL" id="ODS00995.1"/>
    </source>
</evidence>
<comment type="caution">
    <text evidence="2">The sequence shown here is derived from an EMBL/GenBank/DDBJ whole genome shotgun (WGS) entry which is preliminary data.</text>
</comment>
<reference evidence="2 3" key="1">
    <citation type="journal article" date="2016" name="Environ. Microbiol.">
        <title>New Methyloceanibacter diversity from North Sea sediments includes methanotroph containing solely the soluble methane monooxygenase.</title>
        <authorList>
            <person name="Vekeman B."/>
            <person name="Kerckhof F.M."/>
            <person name="Cremers G."/>
            <person name="de Vos P."/>
            <person name="Vandamme P."/>
            <person name="Boon N."/>
            <person name="Op den Camp H.J."/>
            <person name="Heylen K."/>
        </authorList>
    </citation>
    <scope>NUCLEOTIDE SEQUENCE [LARGE SCALE GENOMIC DNA]</scope>
    <source>
        <strain evidence="2 3">R-67175</strain>
    </source>
</reference>
<evidence type="ECO:0000313" key="3">
    <source>
        <dbReference type="Proteomes" id="UP000094472"/>
    </source>
</evidence>
<name>A0A1E3W596_9HYPH</name>
<keyword evidence="1" id="KW-1133">Transmembrane helix</keyword>
<dbReference type="Proteomes" id="UP000094472">
    <property type="component" value="Unassembled WGS sequence"/>
</dbReference>
<keyword evidence="1" id="KW-0812">Transmembrane</keyword>
<accession>A0A1E3W596</accession>
<dbReference type="RefSeq" id="WP_069440906.1">
    <property type="nucleotide sequence ID" value="NZ_LPWF01000010.1"/>
</dbReference>
<dbReference type="EMBL" id="LPWF01000010">
    <property type="protein sequence ID" value="ODS00995.1"/>
    <property type="molecule type" value="Genomic_DNA"/>
</dbReference>
<sequence length="71" mass="8444">MVHLIKPHYQRKRFFRPRRPRKVWQTVRRYQLLELVGMTGVIALVWLGAQWDNQRTQWTPEPAGVESASAT</sequence>
<dbReference type="AlphaFoldDB" id="A0A1E3W596"/>
<feature type="transmembrane region" description="Helical" evidence="1">
    <location>
        <begin position="30"/>
        <end position="49"/>
    </location>
</feature>
<gene>
    <name evidence="2" type="ORF">AUC69_07300</name>
</gene>
<dbReference type="OrthoDB" id="9921724at2"/>
<evidence type="ECO:0000256" key="1">
    <source>
        <dbReference type="SAM" id="Phobius"/>
    </source>
</evidence>